<reference evidence="1 2" key="2">
    <citation type="submission" date="2007-04" db="EMBL/GenBank/DDBJ databases">
        <title>Draft genome sequence of Ruminococcus torques (ATCC 27756).</title>
        <authorList>
            <person name="Sudarsanam P."/>
            <person name="Ley R."/>
            <person name="Guruge J."/>
            <person name="Turnbaugh P.J."/>
            <person name="Mahowald M."/>
            <person name="Liep D."/>
            <person name="Gordon J."/>
        </authorList>
    </citation>
    <scope>NUCLEOTIDE SEQUENCE [LARGE SCALE GENOMIC DNA]</scope>
    <source>
        <strain evidence="1 2">ATCC 27756</strain>
    </source>
</reference>
<dbReference type="Gene3D" id="3.40.630.40">
    <property type="entry name" value="Zn-dependent exopeptidases"/>
    <property type="match status" value="1"/>
</dbReference>
<dbReference type="Proteomes" id="UP000003577">
    <property type="component" value="Unassembled WGS sequence"/>
</dbReference>
<protein>
    <recommendedName>
        <fullName evidence="3">N-acetylmuramoyl-L-alanine amidase</fullName>
    </recommendedName>
</protein>
<organism evidence="1 2">
    <name type="scientific">[Ruminococcus] torques ATCC 27756</name>
    <dbReference type="NCBI Taxonomy" id="411460"/>
    <lineage>
        <taxon>Bacteria</taxon>
        <taxon>Bacillati</taxon>
        <taxon>Bacillota</taxon>
        <taxon>Clostridia</taxon>
        <taxon>Lachnospirales</taxon>
        <taxon>Lachnospiraceae</taxon>
        <taxon>Mediterraneibacter</taxon>
    </lineage>
</organism>
<comment type="caution">
    <text evidence="1">The sequence shown here is derived from an EMBL/GenBank/DDBJ whole genome shotgun (WGS) entry which is preliminary data.</text>
</comment>
<gene>
    <name evidence="1" type="ORF">RUMTOR_01748</name>
</gene>
<accession>A5KNC4</accession>
<dbReference type="AlphaFoldDB" id="A5KNC4"/>
<evidence type="ECO:0000313" key="2">
    <source>
        <dbReference type="Proteomes" id="UP000003577"/>
    </source>
</evidence>
<proteinExistence type="predicted"/>
<dbReference type="PaxDb" id="411460-RUMTOR_01748"/>
<sequence>MGLKLLVNATEDFTGEFRKTANTQAQWKMNDSPSGDDTTLHDSSGHARNFTINGWSGTTASTRDGKLGKYFRFNTVNPETEKSHLRATNTGDFFTELGKRIVAGGWIYPTTYSVGTTFVPIFSTGSGPGNPLFYISLRSGRLRNMLYDASGTLIYDVIEPDPMEVVLQNNGAYFSGTVIDLKEKTVQSLVCDRSTGDVFQTEIRSFTGELNPSYWATRTNQNTDRALYERGAASKGCNLFISVHSNAVGNGVNESVDYPVAYVLLNGSSTDIGLKLAKVVESVMGTAQNGRTATRRGTNGEYYGVLRGANAVGTPGIIMEHSLGTQSRLKWEWNCSLSSRQLKNIKFFPAGRLSSGRSFFVRLVSKFRVFPSVLNFREFFAGVCCWSNLYNP</sequence>
<dbReference type="HOGENOM" id="CLU_703758_0_0_9"/>
<evidence type="ECO:0000313" key="1">
    <source>
        <dbReference type="EMBL" id="EDK24073.1"/>
    </source>
</evidence>
<name>A5KNC4_9FIRM</name>
<evidence type="ECO:0008006" key="3">
    <source>
        <dbReference type="Google" id="ProtNLM"/>
    </source>
</evidence>
<reference evidence="1 2" key="1">
    <citation type="submission" date="2007-03" db="EMBL/GenBank/DDBJ databases">
        <authorList>
            <person name="Fulton L."/>
            <person name="Clifton S."/>
            <person name="Fulton B."/>
            <person name="Xu J."/>
            <person name="Minx P."/>
            <person name="Pepin K.H."/>
            <person name="Johnson M."/>
            <person name="Thiruvilangam P."/>
            <person name="Bhonagiri V."/>
            <person name="Nash W.E."/>
            <person name="Mardis E.R."/>
            <person name="Wilson R.K."/>
        </authorList>
    </citation>
    <scope>NUCLEOTIDE SEQUENCE [LARGE SCALE GENOMIC DNA]</scope>
    <source>
        <strain evidence="1 2">ATCC 27756</strain>
    </source>
</reference>
<dbReference type="RefSeq" id="WP_004848432.1">
    <property type="nucleotide sequence ID" value="NZ_DS264383.1"/>
</dbReference>
<dbReference type="EMBL" id="AAVP02000008">
    <property type="protein sequence ID" value="EDK24073.1"/>
    <property type="molecule type" value="Genomic_DNA"/>
</dbReference>
<dbReference type="SUPFAM" id="SSF49899">
    <property type="entry name" value="Concanavalin A-like lectins/glucanases"/>
    <property type="match status" value="1"/>
</dbReference>
<dbReference type="Gene3D" id="2.60.120.200">
    <property type="match status" value="1"/>
</dbReference>
<dbReference type="InterPro" id="IPR013320">
    <property type="entry name" value="ConA-like_dom_sf"/>
</dbReference>